<organism evidence="2 3">
    <name type="scientific">Schaalia georgiae</name>
    <dbReference type="NCBI Taxonomy" id="52768"/>
    <lineage>
        <taxon>Bacteria</taxon>
        <taxon>Bacillati</taxon>
        <taxon>Actinomycetota</taxon>
        <taxon>Actinomycetes</taxon>
        <taxon>Actinomycetales</taxon>
        <taxon>Actinomycetaceae</taxon>
        <taxon>Schaalia</taxon>
    </lineage>
</organism>
<dbReference type="Proteomes" id="UP000718630">
    <property type="component" value="Unassembled WGS sequence"/>
</dbReference>
<evidence type="ECO:0000313" key="3">
    <source>
        <dbReference type="Proteomes" id="UP000718630"/>
    </source>
</evidence>
<proteinExistence type="predicted"/>
<name>A0A929MY46_9ACTO</name>
<accession>A0A929MY46</accession>
<evidence type="ECO:0000313" key="2">
    <source>
        <dbReference type="EMBL" id="MBF0939686.1"/>
    </source>
</evidence>
<feature type="compositionally biased region" description="Basic residues" evidence="1">
    <location>
        <begin position="1"/>
        <end position="11"/>
    </location>
</feature>
<comment type="caution">
    <text evidence="2">The sequence shown here is derived from an EMBL/GenBank/DDBJ whole genome shotgun (WGS) entry which is preliminary data.</text>
</comment>
<dbReference type="EMBL" id="JABZFZ010000070">
    <property type="protein sequence ID" value="MBF0939686.1"/>
    <property type="molecule type" value="Genomic_DNA"/>
</dbReference>
<dbReference type="AlphaFoldDB" id="A0A929MY46"/>
<dbReference type="Pfam" id="PF05119">
    <property type="entry name" value="Terminase_4"/>
    <property type="match status" value="1"/>
</dbReference>
<reference evidence="2" key="1">
    <citation type="submission" date="2020-04" db="EMBL/GenBank/DDBJ databases">
        <title>Deep metagenomics examines the oral microbiome during advanced dental caries in children, revealing novel taxa and co-occurrences with host molecules.</title>
        <authorList>
            <person name="Baker J.L."/>
            <person name="Morton J.T."/>
            <person name="Dinis M."/>
            <person name="Alvarez R."/>
            <person name="Tran N.C."/>
            <person name="Knight R."/>
            <person name="Edlund A."/>
        </authorList>
    </citation>
    <scope>NUCLEOTIDE SEQUENCE</scope>
    <source>
        <strain evidence="2">JCVI_32_bin.64</strain>
    </source>
</reference>
<protein>
    <submittedName>
        <fullName evidence="2">P27 family phage terminase small subunit</fullName>
    </submittedName>
</protein>
<feature type="region of interest" description="Disordered" evidence="1">
    <location>
        <begin position="1"/>
        <end position="26"/>
    </location>
</feature>
<sequence>MPKRKGTRGQRARGIDTGRDFPPPSRLSKRAAEAWREIVARHGRRAARIVGPELEVYCEAIGTAREACARIEAEGMVVADMRGAAIPHPAVAVAAAADKTIERLAPRFQVRVDRGEQGYMVRKTRDAVRGAGLDDKPEYSGMIAAALTLAVVIDHAQEEGHDALRRAAFGPIPSYIKAMKDLGLAPRLGVVEEPDAQDAGAATPVTTINDWMQREA</sequence>
<gene>
    <name evidence="2" type="ORF">HXK03_02245</name>
</gene>
<dbReference type="InterPro" id="IPR006448">
    <property type="entry name" value="Phage_term_ssu_P27"/>
</dbReference>
<evidence type="ECO:0000256" key="1">
    <source>
        <dbReference type="SAM" id="MobiDB-lite"/>
    </source>
</evidence>